<evidence type="ECO:0000256" key="5">
    <source>
        <dbReference type="ARBA" id="ARBA00022723"/>
    </source>
</evidence>
<evidence type="ECO:0000256" key="8">
    <source>
        <dbReference type="ARBA" id="ARBA00022842"/>
    </source>
</evidence>
<dbReference type="InterPro" id="IPR001679">
    <property type="entry name" value="DNA_ligase"/>
</dbReference>
<keyword evidence="7" id="KW-0862">Zinc</keyword>
<dbReference type="Gene3D" id="1.10.287.610">
    <property type="entry name" value="Helix hairpin bin"/>
    <property type="match status" value="1"/>
</dbReference>
<evidence type="ECO:0000256" key="11">
    <source>
        <dbReference type="ARBA" id="ARBA00034005"/>
    </source>
</evidence>
<keyword evidence="4" id="KW-0235">DNA replication</keyword>
<evidence type="ECO:0000256" key="4">
    <source>
        <dbReference type="ARBA" id="ARBA00022705"/>
    </source>
</evidence>
<name>A0A1Y0SVC9_9CAUD</name>
<dbReference type="Gene3D" id="1.10.150.20">
    <property type="entry name" value="5' to 3' exonuclease, C-terminal subdomain"/>
    <property type="match status" value="2"/>
</dbReference>
<keyword evidence="10" id="KW-0234">DNA repair</keyword>
<dbReference type="Gene3D" id="3.30.470.30">
    <property type="entry name" value="DNA ligase/mRNA capping enzyme"/>
    <property type="match status" value="1"/>
</dbReference>
<protein>
    <recommendedName>
        <fullName evidence="2">DNA ligase (NAD(+))</fullName>
        <ecNumber evidence="2">6.5.1.2</ecNumber>
    </recommendedName>
</protein>
<dbReference type="SMART" id="SM00532">
    <property type="entry name" value="LIGANc"/>
    <property type="match status" value="1"/>
</dbReference>
<dbReference type="Gene3D" id="2.40.50.140">
    <property type="entry name" value="Nucleic acid-binding proteins"/>
    <property type="match status" value="1"/>
</dbReference>
<dbReference type="GO" id="GO:0006260">
    <property type="term" value="P:DNA replication"/>
    <property type="evidence" value="ECO:0007669"/>
    <property type="project" value="UniProtKB-KW"/>
</dbReference>
<keyword evidence="14" id="KW-1185">Reference proteome</keyword>
<dbReference type="Pfam" id="PF01653">
    <property type="entry name" value="DNA_ligase_aden"/>
    <property type="match status" value="1"/>
</dbReference>
<dbReference type="GO" id="GO:0046872">
    <property type="term" value="F:metal ion binding"/>
    <property type="evidence" value="ECO:0007669"/>
    <property type="project" value="UniProtKB-KW"/>
</dbReference>
<keyword evidence="8" id="KW-0460">Magnesium</keyword>
<keyword evidence="5" id="KW-0479">Metal-binding</keyword>
<dbReference type="CDD" id="cd17748">
    <property type="entry name" value="BRCT_DNA_ligase_like"/>
    <property type="match status" value="1"/>
</dbReference>
<dbReference type="PIRSF" id="PIRSF001604">
    <property type="entry name" value="LigA"/>
    <property type="match status" value="1"/>
</dbReference>
<sequence length="717" mass="79325">MDVNEADLKIGILRDEINRHDHRYYVLDDPIIKDPDYDNLMFQLRELEKKFPNLVTPTSPTQRVGGWRSNQFEPVAHDFPMLSLGNVFNIEELVAWCRTLPLGTVILCEYKFDGLSLSLTYEGGLLVRAVTRGDGSVGEDVTLNAVHVDGIPKKLPYADPASVVTVRGEVVVPKATFERIQAELEAAGEKKFANERNYAAGSLRQKRPEITKERGLQFYAYSCNSTDGSHPRHSLGMAWLAKNGFHVSTCVGEFDCPVDESLITLAVAVAGGERQKLPFVIDGLVFKVDDAKIQKELGFRSREPRWATAYKFPAMQVGSKIEDVDFQVGRTGNITPVARITPVRVHGVVVTNVTLHNVDEIARLGIGIGSRVIIERRGDVIPKVMCIDPDYKVGPITPIAVPTACPVCNGPVSPRMRKEGKELVVSPVIYCTNHKFCLGQRKAMLEWFVGREGLDIDDFGTETVDQLVEEGKLGKWGDIYRLTYDDFDGLDGWAESSITKLLTNIKASKITTQVAFLTALGINGASIGTCRRMVEALGSLDKIFHASQQTLEQIRDIGVDTATSVVEWYRENYGDVQDLLAQKFKFTDVRDVNDDLRGTFTEKALLKVAKRDALSNDGIDFLRQQWINWGLHESCDKVEREALPLEGQTWVLTGNLAHFSRNEATERLRALGATVTGSVSKNTTTVIAGPGAGAKEKEAATLGVPVRGEDYLISVLK</sequence>
<dbReference type="EMBL" id="MF063068">
    <property type="protein sequence ID" value="ARV77482.1"/>
    <property type="molecule type" value="Genomic_DNA"/>
</dbReference>
<dbReference type="InterPro" id="IPR018239">
    <property type="entry name" value="DNA_ligase_AS"/>
</dbReference>
<dbReference type="InterPro" id="IPR004150">
    <property type="entry name" value="NAD_DNA_ligase_OB"/>
</dbReference>
<dbReference type="NCBIfam" id="NF005932">
    <property type="entry name" value="PRK07956.1"/>
    <property type="match status" value="1"/>
</dbReference>
<comment type="catalytic activity">
    <reaction evidence="11">
        <text>NAD(+) + (deoxyribonucleotide)n-3'-hydroxyl + 5'-phospho-(deoxyribonucleotide)m = (deoxyribonucleotide)n+m + AMP + beta-nicotinamide D-nucleotide.</text>
        <dbReference type="EC" id="6.5.1.2"/>
    </reaction>
</comment>
<evidence type="ECO:0000256" key="6">
    <source>
        <dbReference type="ARBA" id="ARBA00022763"/>
    </source>
</evidence>
<evidence type="ECO:0000256" key="1">
    <source>
        <dbReference type="ARBA" id="ARBA00001946"/>
    </source>
</evidence>
<dbReference type="Pfam" id="PF00533">
    <property type="entry name" value="BRCT"/>
    <property type="match status" value="1"/>
</dbReference>
<dbReference type="SUPFAM" id="SSF52113">
    <property type="entry name" value="BRCT domain"/>
    <property type="match status" value="1"/>
</dbReference>
<reference evidence="13 14" key="1">
    <citation type="submission" date="2017-05" db="EMBL/GenBank/DDBJ databases">
        <authorList>
            <person name="Song R."/>
            <person name="Chenine A.L."/>
            <person name="Ruprecht R.M."/>
        </authorList>
    </citation>
    <scope>NUCLEOTIDE SEQUENCE [LARGE SCALE GENOMIC DNA]</scope>
</reference>
<dbReference type="Pfam" id="PF03120">
    <property type="entry name" value="OB_DNA_ligase"/>
    <property type="match status" value="1"/>
</dbReference>
<evidence type="ECO:0000256" key="2">
    <source>
        <dbReference type="ARBA" id="ARBA00012722"/>
    </source>
</evidence>
<dbReference type="HAMAP" id="MF_01588">
    <property type="entry name" value="DNA_ligase_A"/>
    <property type="match status" value="1"/>
</dbReference>
<feature type="domain" description="BRCT" evidence="12">
    <location>
        <begin position="640"/>
        <end position="717"/>
    </location>
</feature>
<dbReference type="Proteomes" id="UP000224829">
    <property type="component" value="Segment"/>
</dbReference>
<dbReference type="OrthoDB" id="10441at10239"/>
<dbReference type="InterPro" id="IPR013840">
    <property type="entry name" value="DNAligase_N"/>
</dbReference>
<dbReference type="PROSITE" id="PS50172">
    <property type="entry name" value="BRCT"/>
    <property type="match status" value="1"/>
</dbReference>
<gene>
    <name evidence="13" type="ORF">NOXIFER_317</name>
</gene>
<comment type="cofactor">
    <cofactor evidence="1">
        <name>Mg(2+)</name>
        <dbReference type="ChEBI" id="CHEBI:18420"/>
    </cofactor>
</comment>
<evidence type="ECO:0000256" key="9">
    <source>
        <dbReference type="ARBA" id="ARBA00023027"/>
    </source>
</evidence>
<dbReference type="Gene3D" id="3.40.50.10190">
    <property type="entry name" value="BRCT domain"/>
    <property type="match status" value="1"/>
</dbReference>
<dbReference type="SUPFAM" id="SSF56091">
    <property type="entry name" value="DNA ligase/mRNA capping enzyme, catalytic domain"/>
    <property type="match status" value="1"/>
</dbReference>
<keyword evidence="6" id="KW-0227">DNA damage</keyword>
<dbReference type="Pfam" id="PF12826">
    <property type="entry name" value="HHH_2"/>
    <property type="match status" value="1"/>
</dbReference>
<dbReference type="GO" id="GO:0006281">
    <property type="term" value="P:DNA repair"/>
    <property type="evidence" value="ECO:0007669"/>
    <property type="project" value="UniProtKB-KW"/>
</dbReference>
<keyword evidence="9" id="KW-0520">NAD</keyword>
<dbReference type="InterPro" id="IPR010994">
    <property type="entry name" value="RuvA_2-like"/>
</dbReference>
<dbReference type="SMART" id="SM00292">
    <property type="entry name" value="BRCT"/>
    <property type="match status" value="1"/>
</dbReference>
<proteinExistence type="inferred from homology"/>
<dbReference type="InterPro" id="IPR001357">
    <property type="entry name" value="BRCT_dom"/>
</dbReference>
<dbReference type="SUPFAM" id="SSF50249">
    <property type="entry name" value="Nucleic acid-binding proteins"/>
    <property type="match status" value="1"/>
</dbReference>
<evidence type="ECO:0000256" key="3">
    <source>
        <dbReference type="ARBA" id="ARBA00022598"/>
    </source>
</evidence>
<keyword evidence="3 13" id="KW-0436">Ligase</keyword>
<accession>A0A1Y0SVC9</accession>
<dbReference type="PROSITE" id="PS01055">
    <property type="entry name" value="DNA_LIGASE_N1"/>
    <property type="match status" value="1"/>
</dbReference>
<evidence type="ECO:0000313" key="14">
    <source>
        <dbReference type="Proteomes" id="UP000224829"/>
    </source>
</evidence>
<dbReference type="PANTHER" id="PTHR23389">
    <property type="entry name" value="CHROMOSOME TRANSMISSION FIDELITY FACTOR 18"/>
    <property type="match status" value="1"/>
</dbReference>
<dbReference type="NCBIfam" id="TIGR00575">
    <property type="entry name" value="dnlj"/>
    <property type="match status" value="1"/>
</dbReference>
<organism evidence="13 14">
    <name type="scientific">Pseudomonas phage Noxifer</name>
    <dbReference type="NCBI Taxonomy" id="2006684"/>
    <lineage>
        <taxon>Viruses</taxon>
        <taxon>Duplodnaviria</taxon>
        <taxon>Heunggongvirae</taxon>
        <taxon>Uroviricota</taxon>
        <taxon>Caudoviricetes</taxon>
        <taxon>Chimalliviridae</taxon>
        <taxon>Noxifervirus</taxon>
        <taxon>Noxifervirus noxifer</taxon>
    </lineage>
</organism>
<dbReference type="PANTHER" id="PTHR23389:SF9">
    <property type="entry name" value="DNA LIGASE"/>
    <property type="match status" value="1"/>
</dbReference>
<dbReference type="InterPro" id="IPR013839">
    <property type="entry name" value="DNAligase_adenylation"/>
</dbReference>
<dbReference type="InterPro" id="IPR041663">
    <property type="entry name" value="DisA/LigA_HHH"/>
</dbReference>
<dbReference type="InterPro" id="IPR012340">
    <property type="entry name" value="NA-bd_OB-fold"/>
</dbReference>
<evidence type="ECO:0000313" key="13">
    <source>
        <dbReference type="EMBL" id="ARV77482.1"/>
    </source>
</evidence>
<evidence type="ECO:0000259" key="12">
    <source>
        <dbReference type="PROSITE" id="PS50172"/>
    </source>
</evidence>
<dbReference type="EC" id="6.5.1.2" evidence="2"/>
<dbReference type="InterPro" id="IPR036420">
    <property type="entry name" value="BRCT_dom_sf"/>
</dbReference>
<dbReference type="CDD" id="cd00114">
    <property type="entry name" value="LIGANc"/>
    <property type="match status" value="1"/>
</dbReference>
<dbReference type="SUPFAM" id="SSF47781">
    <property type="entry name" value="RuvA domain 2-like"/>
    <property type="match status" value="1"/>
</dbReference>
<evidence type="ECO:0000256" key="7">
    <source>
        <dbReference type="ARBA" id="ARBA00022833"/>
    </source>
</evidence>
<evidence type="ECO:0000256" key="10">
    <source>
        <dbReference type="ARBA" id="ARBA00023204"/>
    </source>
</evidence>
<dbReference type="GO" id="GO:0003911">
    <property type="term" value="F:DNA ligase (NAD+) activity"/>
    <property type="evidence" value="ECO:0007669"/>
    <property type="project" value="UniProtKB-EC"/>
</dbReference>